<dbReference type="GO" id="GO:0016887">
    <property type="term" value="F:ATP hydrolysis activity"/>
    <property type="evidence" value="ECO:0007669"/>
    <property type="project" value="InterPro"/>
</dbReference>
<evidence type="ECO:0000313" key="3">
    <source>
        <dbReference type="EMBL" id="CUI11835.1"/>
    </source>
</evidence>
<protein>
    <submittedName>
        <fullName evidence="3">ABC transporter, putative</fullName>
    </submittedName>
</protein>
<dbReference type="PANTHER" id="PTHR24221">
    <property type="entry name" value="ATP-BINDING CASSETTE SUB-FAMILY B"/>
    <property type="match status" value="1"/>
</dbReference>
<dbReference type="Gene3D" id="3.40.50.300">
    <property type="entry name" value="P-loop containing nucleotide triphosphate hydrolases"/>
    <property type="match status" value="1"/>
</dbReference>
<dbReference type="GO" id="GO:0005524">
    <property type="term" value="F:ATP binding"/>
    <property type="evidence" value="ECO:0007669"/>
    <property type="project" value="InterPro"/>
</dbReference>
<dbReference type="InterPro" id="IPR039421">
    <property type="entry name" value="Type_1_exporter"/>
</dbReference>
<dbReference type="GO" id="GO:0016020">
    <property type="term" value="C:membrane"/>
    <property type="evidence" value="ECO:0007669"/>
    <property type="project" value="TreeGrafter"/>
</dbReference>
<dbReference type="Pfam" id="PF00005">
    <property type="entry name" value="ABC_tran"/>
    <property type="match status" value="1"/>
</dbReference>
<evidence type="ECO:0000256" key="1">
    <source>
        <dbReference type="SAM" id="MobiDB-lite"/>
    </source>
</evidence>
<keyword evidence="4" id="KW-1185">Reference proteome</keyword>
<dbReference type="SUPFAM" id="SSF52540">
    <property type="entry name" value="P-loop containing nucleoside triphosphate hydrolases"/>
    <property type="match status" value="1"/>
</dbReference>
<feature type="region of interest" description="Disordered" evidence="1">
    <location>
        <begin position="1"/>
        <end position="23"/>
    </location>
</feature>
<name>A0A0S4KJT2_BODSA</name>
<dbReference type="VEuPathDB" id="TriTrypDB:BSAL_55175"/>
<evidence type="ECO:0000313" key="4">
    <source>
        <dbReference type="Proteomes" id="UP000051952"/>
    </source>
</evidence>
<dbReference type="GO" id="GO:0042626">
    <property type="term" value="F:ATPase-coupled transmembrane transporter activity"/>
    <property type="evidence" value="ECO:0007669"/>
    <property type="project" value="TreeGrafter"/>
</dbReference>
<accession>A0A0S4KJT2</accession>
<dbReference type="InterPro" id="IPR027417">
    <property type="entry name" value="P-loop_NTPase"/>
</dbReference>
<reference evidence="4" key="1">
    <citation type="submission" date="2015-09" db="EMBL/GenBank/DDBJ databases">
        <authorList>
            <consortium name="Pathogen Informatics"/>
        </authorList>
    </citation>
    <scope>NUCLEOTIDE SEQUENCE [LARGE SCALE GENOMIC DNA]</scope>
    <source>
        <strain evidence="4">Lake Konstanz</strain>
    </source>
</reference>
<gene>
    <name evidence="3" type="ORF">BSAL_55175</name>
</gene>
<proteinExistence type="predicted"/>
<dbReference type="EMBL" id="CYKH01000151">
    <property type="protein sequence ID" value="CUI11835.1"/>
    <property type="molecule type" value="Genomic_DNA"/>
</dbReference>
<dbReference type="AlphaFoldDB" id="A0A0S4KJT2"/>
<dbReference type="InterPro" id="IPR003439">
    <property type="entry name" value="ABC_transporter-like_ATP-bd"/>
</dbReference>
<feature type="domain" description="ABC transporter" evidence="2">
    <location>
        <begin position="43"/>
        <end position="164"/>
    </location>
</feature>
<evidence type="ECO:0000259" key="2">
    <source>
        <dbReference type="Pfam" id="PF00005"/>
    </source>
</evidence>
<dbReference type="OrthoDB" id="6500128at2759"/>
<sequence>MSTLEVVASTDGKEEEEDSTDVARCSSSSRILLDTIPHDAVRTKLFGYVPQHPTILAGTVAQNVAMIQSVTYGGSSSVRGDGQPTSASVLQRVRDACQQAQCASFVAALPDGLLTFLAPSHSGGGANSGVGSRCVLSGGQAQRIMIARSLYQGCRILLMDEPTSALDAETKFTLVNDLKRLVASERESTPSSLLLTPQTIIAVTHDEALLAMADVVVDLRR</sequence>
<dbReference type="Proteomes" id="UP000051952">
    <property type="component" value="Unassembled WGS sequence"/>
</dbReference>
<organism evidence="3 4">
    <name type="scientific">Bodo saltans</name>
    <name type="common">Flagellated protozoan</name>
    <dbReference type="NCBI Taxonomy" id="75058"/>
    <lineage>
        <taxon>Eukaryota</taxon>
        <taxon>Discoba</taxon>
        <taxon>Euglenozoa</taxon>
        <taxon>Kinetoplastea</taxon>
        <taxon>Metakinetoplastina</taxon>
        <taxon>Eubodonida</taxon>
        <taxon>Bodonidae</taxon>
        <taxon>Bodo</taxon>
    </lineage>
</organism>
<dbReference type="PANTHER" id="PTHR24221:SF503">
    <property type="entry name" value="MITOCHONDRIAL POTASSIUM CHANNEL ATP-BINDING SUBUNIT"/>
    <property type="match status" value="1"/>
</dbReference>